<protein>
    <submittedName>
        <fullName evidence="1">Lipopolysaccharide biosynthesis protein</fullName>
    </submittedName>
</protein>
<dbReference type="OrthoDB" id="9816424at2"/>
<dbReference type="EMBL" id="QEAS01000021">
    <property type="protein sequence ID" value="PWG78722.1"/>
    <property type="molecule type" value="Genomic_DNA"/>
</dbReference>
<reference evidence="1 2" key="1">
    <citation type="submission" date="2018-04" db="EMBL/GenBank/DDBJ databases">
        <title>Pedobacter chongqingensis sp. nov., isolated from a rottenly hemp rope.</title>
        <authorList>
            <person name="Cai Y."/>
        </authorList>
    </citation>
    <scope>NUCLEOTIDE SEQUENCE [LARGE SCALE GENOMIC DNA]</scope>
    <source>
        <strain evidence="1 2">FJ4-8</strain>
    </source>
</reference>
<dbReference type="PANTHER" id="PTHR41244">
    <property type="entry name" value="RHAMNAN SYNTHESIS F"/>
    <property type="match status" value="1"/>
</dbReference>
<dbReference type="Pfam" id="PF14307">
    <property type="entry name" value="Glyco_tran_WbsX"/>
    <property type="match status" value="1"/>
</dbReference>
<comment type="caution">
    <text evidence="1">The sequence shown here is derived from an EMBL/GenBank/DDBJ whole genome shotgun (WGS) entry which is preliminary data.</text>
</comment>
<accession>A0A2U2PBF7</accession>
<dbReference type="AlphaFoldDB" id="A0A2U2PBF7"/>
<keyword evidence="2" id="KW-1185">Reference proteome</keyword>
<dbReference type="Gene3D" id="3.20.20.80">
    <property type="entry name" value="Glycosidases"/>
    <property type="match status" value="1"/>
</dbReference>
<dbReference type="CDD" id="cd11579">
    <property type="entry name" value="Glyco_tran_WbsX"/>
    <property type="match status" value="1"/>
</dbReference>
<proteinExistence type="predicted"/>
<dbReference type="PANTHER" id="PTHR41244:SF1">
    <property type="entry name" value="GLYCOSYLTRANSFERASE"/>
    <property type="match status" value="1"/>
</dbReference>
<evidence type="ECO:0000313" key="2">
    <source>
        <dbReference type="Proteomes" id="UP000245647"/>
    </source>
</evidence>
<organism evidence="1 2">
    <name type="scientific">Pararcticibacter amylolyticus</name>
    <dbReference type="NCBI Taxonomy" id="2173175"/>
    <lineage>
        <taxon>Bacteria</taxon>
        <taxon>Pseudomonadati</taxon>
        <taxon>Bacteroidota</taxon>
        <taxon>Sphingobacteriia</taxon>
        <taxon>Sphingobacteriales</taxon>
        <taxon>Sphingobacteriaceae</taxon>
        <taxon>Pararcticibacter</taxon>
    </lineage>
</organism>
<dbReference type="Proteomes" id="UP000245647">
    <property type="component" value="Unassembled WGS sequence"/>
</dbReference>
<evidence type="ECO:0000313" key="1">
    <source>
        <dbReference type="EMBL" id="PWG78722.1"/>
    </source>
</evidence>
<name>A0A2U2PBF7_9SPHI</name>
<sequence>MTIMNSKESSKARVVAFYLPQFHPIPENDQWWGKGFTEWTNVGRAKSLFKGHYQPRVPADLGYYNLCQPEIREAQAEMARYAGVEGFAYWHYWFAGKRLLERPFNEVLKSGSPSLPFCLAWANETWSGVWNNDHKRILVEQTYPGKEDHIAHFQANLDAFRDERYIRIDGKLLFLIYKPLNLPDAKSFIDLWNDLAHKNGLNGFYFVGVTNKPLSETDEILELGFDAVNVFRVLQAKNEISGFKRYYSNISDRFFNGAIGLNKFDYQSIIGRWIKEDDEREEVLPCIFPNWDNSPRSGRRALIIHKSTPELFEEHMKSMMNLVEKKQNKLLFLKSWNEWAEGNYVEPDLKYGNAYLEVLRKYLVSK</sequence>
<dbReference type="InterPro" id="IPR032719">
    <property type="entry name" value="WbsX"/>
</dbReference>
<gene>
    <name evidence="1" type="ORF">DDR33_21110</name>
</gene>